<feature type="binding site" evidence="7">
    <location>
        <position position="335"/>
    </location>
    <ligand>
        <name>substrate</name>
    </ligand>
</feature>
<organism evidence="10 11">
    <name type="scientific">Shimia haliotis</name>
    <dbReference type="NCBI Taxonomy" id="1280847"/>
    <lineage>
        <taxon>Bacteria</taxon>
        <taxon>Pseudomonadati</taxon>
        <taxon>Pseudomonadota</taxon>
        <taxon>Alphaproteobacteria</taxon>
        <taxon>Rhodobacterales</taxon>
        <taxon>Roseobacteraceae</taxon>
    </lineage>
</organism>
<dbReference type="EC" id="1.1.1.49" evidence="7"/>
<dbReference type="Gene3D" id="3.40.50.720">
    <property type="entry name" value="NAD(P)-binding Rossmann-like Domain"/>
    <property type="match status" value="1"/>
</dbReference>
<evidence type="ECO:0000259" key="9">
    <source>
        <dbReference type="Pfam" id="PF02781"/>
    </source>
</evidence>
<dbReference type="PIRSF" id="PIRSF000110">
    <property type="entry name" value="G6PD"/>
    <property type="match status" value="1"/>
</dbReference>
<evidence type="ECO:0000259" key="8">
    <source>
        <dbReference type="Pfam" id="PF00479"/>
    </source>
</evidence>
<dbReference type="GO" id="GO:0004345">
    <property type="term" value="F:glucose-6-phosphate dehydrogenase activity"/>
    <property type="evidence" value="ECO:0007669"/>
    <property type="project" value="UniProtKB-UniRule"/>
</dbReference>
<dbReference type="GO" id="GO:0006006">
    <property type="term" value="P:glucose metabolic process"/>
    <property type="evidence" value="ECO:0007669"/>
    <property type="project" value="UniProtKB-KW"/>
</dbReference>
<comment type="similarity">
    <text evidence="2 7">Belongs to the glucose-6-phosphate dehydrogenase family.</text>
</comment>
<feature type="binding site" evidence="7">
    <location>
        <position position="220"/>
    </location>
    <ligand>
        <name>substrate</name>
    </ligand>
</feature>
<evidence type="ECO:0000313" key="10">
    <source>
        <dbReference type="EMBL" id="SFK62917.1"/>
    </source>
</evidence>
<feature type="binding site" evidence="7">
    <location>
        <position position="152"/>
    </location>
    <ligand>
        <name>NADP(+)</name>
        <dbReference type="ChEBI" id="CHEBI:58349"/>
    </ligand>
</feature>
<protein>
    <recommendedName>
        <fullName evidence="7">Glucose-6-phosphate 1-dehydrogenase</fullName>
        <shortName evidence="7">G6PD</shortName>
        <ecNumber evidence="7">1.1.1.49</ecNumber>
    </recommendedName>
</protein>
<comment type="caution">
    <text evidence="7">Lacks conserved residue(s) required for the propagation of feature annotation.</text>
</comment>
<dbReference type="SUPFAM" id="SSF55347">
    <property type="entry name" value="Glyceraldehyde-3-phosphate dehydrogenase-like, C-terminal domain"/>
    <property type="match status" value="1"/>
</dbReference>
<feature type="binding site" evidence="7">
    <location>
        <position position="239"/>
    </location>
    <ligand>
        <name>substrate</name>
    </ligand>
</feature>
<feature type="binding site" evidence="7">
    <location>
        <position position="186"/>
    </location>
    <ligand>
        <name>substrate</name>
    </ligand>
</feature>
<dbReference type="RefSeq" id="WP_093320400.1">
    <property type="nucleotide sequence ID" value="NZ_FOSZ01000001.1"/>
</dbReference>
<dbReference type="InterPro" id="IPR022674">
    <property type="entry name" value="G6P_DH_NAD-bd"/>
</dbReference>
<dbReference type="UniPathway" id="UPA00115">
    <property type="reaction ID" value="UER00408"/>
</dbReference>
<dbReference type="SUPFAM" id="SSF51735">
    <property type="entry name" value="NAD(P)-binding Rossmann-fold domains"/>
    <property type="match status" value="1"/>
</dbReference>
<dbReference type="EMBL" id="FOSZ01000001">
    <property type="protein sequence ID" value="SFK62917.1"/>
    <property type="molecule type" value="Genomic_DNA"/>
</dbReference>
<sequence length="487" mass="54472">MVSRTIPVQAFDLVVIGGTGDLARRKILPALFKRFCAGQMSDDCRLIGAARRDLDAAQYRDFVRDALREFAGELALNEASVAGFCAHVDYVAIDARGDMGWQKLSDLVATGEAQDAVRAFYFSVGPSLFSDIAERLERFGLTDSDSRVVVEKPFGRDLETAQALNAQLAQYFDEGQIYRIDHYLGKETVQNLMAVRFGNMLFEPLWNAQYIDHIQITVAESVGVEGRGEYYERAGAMRDMVQNHLMQLLCLIAMEPPAHFDPDAVRDEKLKVIRALDGVQPHHIVRGQYTASDGALSYREDVGNERSKTESFIALKCHLNNWRWAGTPFYLRTGKRLSHRDSEITVVFKDTPHSIFGPEAGRHRNELTIQLQPNEGITLGVTIKEPGPGGMRLVDVPLDMSFAEALGPAADAPDAYERLIMDVIRGNQTLFMRNDEVEAAWAWTDPIIHGWEARGDAPKPYDAYSAGPDDAALMMRRDGRDWKGLEK</sequence>
<dbReference type="NCBIfam" id="TIGR00871">
    <property type="entry name" value="zwf"/>
    <property type="match status" value="1"/>
</dbReference>
<dbReference type="GO" id="GO:0009051">
    <property type="term" value="P:pentose-phosphate shunt, oxidative branch"/>
    <property type="evidence" value="ECO:0007669"/>
    <property type="project" value="TreeGrafter"/>
</dbReference>
<keyword evidence="6 7" id="KW-0119">Carbohydrate metabolism</keyword>
<dbReference type="Pfam" id="PF00479">
    <property type="entry name" value="G6PD_N"/>
    <property type="match status" value="1"/>
</dbReference>
<evidence type="ECO:0000256" key="5">
    <source>
        <dbReference type="ARBA" id="ARBA00023002"/>
    </source>
</evidence>
<dbReference type="PANTHER" id="PTHR23429">
    <property type="entry name" value="GLUCOSE-6-PHOSPHATE 1-DEHYDROGENASE G6PD"/>
    <property type="match status" value="1"/>
</dbReference>
<dbReference type="PROSITE" id="PS00069">
    <property type="entry name" value="G6P_DEHYDROGENASE"/>
    <property type="match status" value="1"/>
</dbReference>
<dbReference type="InterPro" id="IPR019796">
    <property type="entry name" value="G6P_DH_AS"/>
</dbReference>
<reference evidence="11" key="1">
    <citation type="submission" date="2016-10" db="EMBL/GenBank/DDBJ databases">
        <authorList>
            <person name="Varghese N."/>
            <person name="Submissions S."/>
        </authorList>
    </citation>
    <scope>NUCLEOTIDE SEQUENCE [LARGE SCALE GENOMIC DNA]</scope>
    <source>
        <strain evidence="11">DSM 28453</strain>
    </source>
</reference>
<keyword evidence="5 7" id="KW-0560">Oxidoreductase</keyword>
<keyword evidence="3 7" id="KW-0313">Glucose metabolism</keyword>
<dbReference type="HAMAP" id="MF_00966">
    <property type="entry name" value="G6PD"/>
    <property type="match status" value="1"/>
</dbReference>
<dbReference type="GO" id="GO:0005829">
    <property type="term" value="C:cytosol"/>
    <property type="evidence" value="ECO:0007669"/>
    <property type="project" value="TreeGrafter"/>
</dbReference>
<gene>
    <name evidence="7" type="primary">zwf</name>
    <name evidence="10" type="ORF">SAMN04488036_101757</name>
</gene>
<evidence type="ECO:0000256" key="4">
    <source>
        <dbReference type="ARBA" id="ARBA00022857"/>
    </source>
</evidence>
<dbReference type="Pfam" id="PF02781">
    <property type="entry name" value="G6PD_C"/>
    <property type="match status" value="1"/>
</dbReference>
<keyword evidence="4 7" id="KW-0521">NADP</keyword>
<dbReference type="OrthoDB" id="9802739at2"/>
<dbReference type="PRINTS" id="PR00079">
    <property type="entry name" value="G6PDHDRGNASE"/>
</dbReference>
<dbReference type="GO" id="GO:0050661">
    <property type="term" value="F:NADP binding"/>
    <property type="evidence" value="ECO:0007669"/>
    <property type="project" value="UniProtKB-UniRule"/>
</dbReference>
<comment type="pathway">
    <text evidence="1 7">Carbohydrate degradation; pentose phosphate pathway; D-ribulose 5-phosphate from D-glucose 6-phosphate (oxidative stage): step 1/3.</text>
</comment>
<dbReference type="Proteomes" id="UP000198851">
    <property type="component" value="Unassembled WGS sequence"/>
</dbReference>
<comment type="function">
    <text evidence="7">Catalyzes the oxidation of glucose 6-phosphate to 6-phosphogluconolactone.</text>
</comment>
<keyword evidence="11" id="KW-1185">Reference proteome</keyword>
<feature type="active site" description="Proton acceptor" evidence="7">
    <location>
        <position position="244"/>
    </location>
</feature>
<dbReference type="STRING" id="1280847.SAMN04488036_101757"/>
<evidence type="ECO:0000256" key="2">
    <source>
        <dbReference type="ARBA" id="ARBA00009975"/>
    </source>
</evidence>
<dbReference type="PANTHER" id="PTHR23429:SF0">
    <property type="entry name" value="GLUCOSE-6-PHOSPHATE 1-DEHYDROGENASE"/>
    <property type="match status" value="1"/>
</dbReference>
<proteinExistence type="inferred from homology"/>
<feature type="binding site" evidence="7">
    <location>
        <begin position="17"/>
        <end position="24"/>
    </location>
    <ligand>
        <name>NADP(+)</name>
        <dbReference type="ChEBI" id="CHEBI:58349"/>
    </ligand>
</feature>
<evidence type="ECO:0000256" key="6">
    <source>
        <dbReference type="ARBA" id="ARBA00023277"/>
    </source>
</evidence>
<evidence type="ECO:0000313" key="11">
    <source>
        <dbReference type="Proteomes" id="UP000198851"/>
    </source>
</evidence>
<feature type="binding site" evidence="7">
    <location>
        <position position="51"/>
    </location>
    <ligand>
        <name>NADP(+)</name>
        <dbReference type="ChEBI" id="CHEBI:58349"/>
    </ligand>
</feature>
<dbReference type="InterPro" id="IPR022675">
    <property type="entry name" value="G6P_DH_C"/>
</dbReference>
<dbReference type="AlphaFoldDB" id="A0A1I4B427"/>
<name>A0A1I4B427_9RHOB</name>
<feature type="domain" description="Glucose-6-phosphate dehydrogenase NAD-binding" evidence="8">
    <location>
        <begin position="14"/>
        <end position="191"/>
    </location>
</feature>
<evidence type="ECO:0000256" key="7">
    <source>
        <dbReference type="HAMAP-Rule" id="MF_00966"/>
    </source>
</evidence>
<dbReference type="InterPro" id="IPR036291">
    <property type="entry name" value="NAD(P)-bd_dom_sf"/>
</dbReference>
<accession>A0A1I4B427</accession>
<evidence type="ECO:0000256" key="3">
    <source>
        <dbReference type="ARBA" id="ARBA00022526"/>
    </source>
</evidence>
<evidence type="ECO:0000256" key="1">
    <source>
        <dbReference type="ARBA" id="ARBA00004937"/>
    </source>
</evidence>
<feature type="domain" description="Glucose-6-phosphate dehydrogenase C-terminal" evidence="9">
    <location>
        <begin position="193"/>
        <end position="483"/>
    </location>
</feature>
<dbReference type="InterPro" id="IPR001282">
    <property type="entry name" value="G6P_DH"/>
</dbReference>
<dbReference type="Gene3D" id="3.30.360.10">
    <property type="entry name" value="Dihydrodipicolinate Reductase, domain 2"/>
    <property type="match status" value="1"/>
</dbReference>
<feature type="binding site" evidence="7">
    <location>
        <position position="182"/>
    </location>
    <ligand>
        <name>substrate</name>
    </ligand>
</feature>
<comment type="catalytic activity">
    <reaction evidence="7">
        <text>D-glucose 6-phosphate + NADP(+) = 6-phospho-D-glucono-1,5-lactone + NADPH + H(+)</text>
        <dbReference type="Rhea" id="RHEA:15841"/>
        <dbReference type="ChEBI" id="CHEBI:15378"/>
        <dbReference type="ChEBI" id="CHEBI:57783"/>
        <dbReference type="ChEBI" id="CHEBI:57955"/>
        <dbReference type="ChEBI" id="CHEBI:58349"/>
        <dbReference type="ChEBI" id="CHEBI:61548"/>
        <dbReference type="EC" id="1.1.1.49"/>
    </reaction>
</comment>